<dbReference type="Proteomes" id="UP000539313">
    <property type="component" value="Unassembled WGS sequence"/>
</dbReference>
<organism evidence="2 3">
    <name type="scientific">Thermomonospora cellulosilytica</name>
    <dbReference type="NCBI Taxonomy" id="1411118"/>
    <lineage>
        <taxon>Bacteria</taxon>
        <taxon>Bacillati</taxon>
        <taxon>Actinomycetota</taxon>
        <taxon>Actinomycetes</taxon>
        <taxon>Streptosporangiales</taxon>
        <taxon>Thermomonosporaceae</taxon>
        <taxon>Thermomonospora</taxon>
    </lineage>
</organism>
<gene>
    <name evidence="2" type="ORF">HNR21_004854</name>
</gene>
<dbReference type="EMBL" id="JACJII010000001">
    <property type="protein sequence ID" value="MBA9005972.1"/>
    <property type="molecule type" value="Genomic_DNA"/>
</dbReference>
<accession>A0A7W3RAK7</accession>
<keyword evidence="2" id="KW-0808">Transferase</keyword>
<dbReference type="RefSeq" id="WP_182707021.1">
    <property type="nucleotide sequence ID" value="NZ_JACJII010000001.1"/>
</dbReference>
<sequence length="262" mass="29793">MAIPRKQTLPDSETWRRARAQARAEWPDERLDQLIDQTVEAIRAQTRGKRAAYAWSGGKDSIALGHVAELAGVEDCCLAISNLEFPAFLTWVTDHMPGGLTVINTGQDLAWLAQHPEMLFPQGSYGTRWFSIVNHRGQARYYRQNNLDLLLLGRRTADGNYTGPKGQHIYTNKEGITRYSPLAAWPHEAVFALIDREQLPMPPCYDWPRGYQVGTGSWPARQWTRDRDHGFEEVWEIDPDVIRAAAPDLPAAADWMRRTGRQ</sequence>
<name>A0A7W3RAK7_9ACTN</name>
<dbReference type="GO" id="GO:0016740">
    <property type="term" value="F:transferase activity"/>
    <property type="evidence" value="ECO:0007669"/>
    <property type="project" value="UniProtKB-KW"/>
</dbReference>
<dbReference type="Pfam" id="PF01507">
    <property type="entry name" value="PAPS_reduct"/>
    <property type="match status" value="1"/>
</dbReference>
<dbReference type="SUPFAM" id="SSF52402">
    <property type="entry name" value="Adenine nucleotide alpha hydrolases-like"/>
    <property type="match status" value="1"/>
</dbReference>
<evidence type="ECO:0000313" key="3">
    <source>
        <dbReference type="Proteomes" id="UP000539313"/>
    </source>
</evidence>
<reference evidence="2 3" key="1">
    <citation type="submission" date="2020-08" db="EMBL/GenBank/DDBJ databases">
        <title>Sequencing the genomes of 1000 actinobacteria strains.</title>
        <authorList>
            <person name="Klenk H.-P."/>
        </authorList>
    </citation>
    <scope>NUCLEOTIDE SEQUENCE [LARGE SCALE GENOMIC DNA]</scope>
    <source>
        <strain evidence="2 3">DSM 45823</strain>
    </source>
</reference>
<dbReference type="InterPro" id="IPR002500">
    <property type="entry name" value="PAPS_reduct_dom"/>
</dbReference>
<protein>
    <submittedName>
        <fullName evidence="2">3'-phosphoadenosine 5'-phosphosulfate sulfotransferase (PAPS reductase)/FAD synthetase</fullName>
    </submittedName>
</protein>
<dbReference type="InterPro" id="IPR014729">
    <property type="entry name" value="Rossmann-like_a/b/a_fold"/>
</dbReference>
<evidence type="ECO:0000259" key="1">
    <source>
        <dbReference type="Pfam" id="PF01507"/>
    </source>
</evidence>
<dbReference type="AlphaFoldDB" id="A0A7W3RAK7"/>
<comment type="caution">
    <text evidence="2">The sequence shown here is derived from an EMBL/GenBank/DDBJ whole genome shotgun (WGS) entry which is preliminary data.</text>
</comment>
<dbReference type="Gene3D" id="3.40.50.620">
    <property type="entry name" value="HUPs"/>
    <property type="match status" value="1"/>
</dbReference>
<proteinExistence type="predicted"/>
<feature type="domain" description="Phosphoadenosine phosphosulphate reductase" evidence="1">
    <location>
        <begin position="51"/>
        <end position="206"/>
    </location>
</feature>
<evidence type="ECO:0000313" key="2">
    <source>
        <dbReference type="EMBL" id="MBA9005972.1"/>
    </source>
</evidence>
<keyword evidence="3" id="KW-1185">Reference proteome</keyword>